<keyword evidence="5" id="KW-1133">Transmembrane helix</keyword>
<dbReference type="OrthoDB" id="8856583at2759"/>
<protein>
    <submittedName>
        <fullName evidence="8">Induced myeloid leukemia cell differentiation protein Mcl-1-like</fullName>
    </submittedName>
</protein>
<dbReference type="GO" id="GO:0042981">
    <property type="term" value="P:regulation of apoptotic process"/>
    <property type="evidence" value="ECO:0007669"/>
    <property type="project" value="InterPro"/>
</dbReference>
<dbReference type="GO" id="GO:0001836">
    <property type="term" value="P:release of cytochrome c from mitochondria"/>
    <property type="evidence" value="ECO:0007669"/>
    <property type="project" value="TreeGrafter"/>
</dbReference>
<evidence type="ECO:0000256" key="2">
    <source>
        <dbReference type="ARBA" id="ARBA00009458"/>
    </source>
</evidence>
<dbReference type="InterPro" id="IPR002475">
    <property type="entry name" value="Bcl2-like"/>
</dbReference>
<evidence type="ECO:0000256" key="5">
    <source>
        <dbReference type="ARBA" id="ARBA00022989"/>
    </source>
</evidence>
<keyword evidence="3" id="KW-0812">Transmembrane</keyword>
<dbReference type="InterPro" id="IPR036834">
    <property type="entry name" value="Bcl-2-like_sf"/>
</dbReference>
<feature type="domain" description="Bcl-2 Bcl-2 homology region 1-3" evidence="7">
    <location>
        <begin position="37"/>
        <end position="138"/>
    </location>
</feature>
<evidence type="ECO:0000256" key="6">
    <source>
        <dbReference type="ARBA" id="ARBA00023136"/>
    </source>
</evidence>
<dbReference type="GO" id="GO:0008630">
    <property type="term" value="P:intrinsic apoptotic signaling pathway in response to DNA damage"/>
    <property type="evidence" value="ECO:0007669"/>
    <property type="project" value="TreeGrafter"/>
</dbReference>
<proteinExistence type="inferred from homology"/>
<comment type="caution">
    <text evidence="8">The sequence shown here is derived from an EMBL/GenBank/DDBJ whole genome shotgun (WGS) entry which is preliminary data.</text>
</comment>
<gene>
    <name evidence="8" type="ORF">HOLleu_03255</name>
</gene>
<accession>A0A9Q1HL93</accession>
<dbReference type="GO" id="GO:0012505">
    <property type="term" value="C:endomembrane system"/>
    <property type="evidence" value="ECO:0007669"/>
    <property type="project" value="UniProtKB-SubCell"/>
</dbReference>
<dbReference type="GO" id="GO:0005741">
    <property type="term" value="C:mitochondrial outer membrane"/>
    <property type="evidence" value="ECO:0007669"/>
    <property type="project" value="TreeGrafter"/>
</dbReference>
<dbReference type="SMART" id="SM00337">
    <property type="entry name" value="BCL"/>
    <property type="match status" value="1"/>
</dbReference>
<dbReference type="EMBL" id="JAIZAY010000001">
    <property type="protein sequence ID" value="KAJ8050160.1"/>
    <property type="molecule type" value="Genomic_DNA"/>
</dbReference>
<dbReference type="InterPro" id="IPR026298">
    <property type="entry name" value="Bcl-2_fam"/>
</dbReference>
<evidence type="ECO:0000256" key="1">
    <source>
        <dbReference type="ARBA" id="ARBA00004308"/>
    </source>
</evidence>
<dbReference type="Pfam" id="PF00452">
    <property type="entry name" value="Bcl-2"/>
    <property type="match status" value="1"/>
</dbReference>
<name>A0A9Q1HL93_HOLLE</name>
<reference evidence="8" key="1">
    <citation type="submission" date="2021-10" db="EMBL/GenBank/DDBJ databases">
        <title>Tropical sea cucumber genome reveals ecological adaptation and Cuvierian tubules defense mechanism.</title>
        <authorList>
            <person name="Chen T."/>
        </authorList>
    </citation>
    <scope>NUCLEOTIDE SEQUENCE</scope>
    <source>
        <strain evidence="8">Nanhai2018</strain>
        <tissue evidence="8">Muscle</tissue>
    </source>
</reference>
<dbReference type="Proteomes" id="UP001152320">
    <property type="component" value="Chromosome 1"/>
</dbReference>
<dbReference type="PANTHER" id="PTHR11256:SF47">
    <property type="entry name" value="BCL-2-LIKE PROTEIN 10"/>
    <property type="match status" value="1"/>
</dbReference>
<evidence type="ECO:0000313" key="9">
    <source>
        <dbReference type="Proteomes" id="UP001152320"/>
    </source>
</evidence>
<keyword evidence="6" id="KW-0472">Membrane</keyword>
<dbReference type="AlphaFoldDB" id="A0A9Q1HL93"/>
<dbReference type="GO" id="GO:0051400">
    <property type="term" value="F:BH domain binding"/>
    <property type="evidence" value="ECO:0007669"/>
    <property type="project" value="TreeGrafter"/>
</dbReference>
<dbReference type="GO" id="GO:0097192">
    <property type="term" value="P:extrinsic apoptotic signaling pathway in absence of ligand"/>
    <property type="evidence" value="ECO:0007669"/>
    <property type="project" value="TreeGrafter"/>
</dbReference>
<evidence type="ECO:0000256" key="3">
    <source>
        <dbReference type="ARBA" id="ARBA00022692"/>
    </source>
</evidence>
<comment type="similarity">
    <text evidence="2">Belongs to the Bcl-2 family.</text>
</comment>
<evidence type="ECO:0000256" key="4">
    <source>
        <dbReference type="ARBA" id="ARBA00022703"/>
    </source>
</evidence>
<sequence>MTQLNVSEIAYLLGLDFIHYKVNLESSSPFCKFVETLRRVGDEMDQKYDHKLIWMVNQLSVESSLKAKETVYTIFDAMFEDGVCSWGRIVTMYVFTARLAKYCKNEKNSNTSVEDLSTYVSDYIVRHLARWIEDQGRWANFYDHFKSSDAEKKSPFMTCLMGIFLSGLFFFSYMEDIELMTSHTHIKSIHDGKEHRT</sequence>
<dbReference type="Gene3D" id="1.10.437.10">
    <property type="entry name" value="Blc2-like"/>
    <property type="match status" value="1"/>
</dbReference>
<comment type="subcellular location">
    <subcellularLocation>
        <location evidence="1">Endomembrane system</location>
    </subcellularLocation>
</comment>
<keyword evidence="9" id="KW-1185">Reference proteome</keyword>
<dbReference type="CDD" id="cd06845">
    <property type="entry name" value="Bcl-2_like"/>
    <property type="match status" value="1"/>
</dbReference>
<dbReference type="InterPro" id="IPR046371">
    <property type="entry name" value="Bcl-2_BH1-3"/>
</dbReference>
<dbReference type="PRINTS" id="PR01862">
    <property type="entry name" value="BCL2FAMILY"/>
</dbReference>
<evidence type="ECO:0000259" key="7">
    <source>
        <dbReference type="SMART" id="SM00337"/>
    </source>
</evidence>
<dbReference type="SUPFAM" id="SSF56854">
    <property type="entry name" value="Bcl-2 inhibitors of programmed cell death"/>
    <property type="match status" value="1"/>
</dbReference>
<organism evidence="8 9">
    <name type="scientific">Holothuria leucospilota</name>
    <name type="common">Black long sea cucumber</name>
    <name type="synonym">Mertensiothuria leucospilota</name>
    <dbReference type="NCBI Taxonomy" id="206669"/>
    <lineage>
        <taxon>Eukaryota</taxon>
        <taxon>Metazoa</taxon>
        <taxon>Echinodermata</taxon>
        <taxon>Eleutherozoa</taxon>
        <taxon>Echinozoa</taxon>
        <taxon>Holothuroidea</taxon>
        <taxon>Aspidochirotacea</taxon>
        <taxon>Aspidochirotida</taxon>
        <taxon>Holothuriidae</taxon>
        <taxon>Holothuria</taxon>
    </lineage>
</organism>
<dbReference type="PROSITE" id="PS50062">
    <property type="entry name" value="BCL2_FAMILY"/>
    <property type="match status" value="1"/>
</dbReference>
<evidence type="ECO:0000313" key="8">
    <source>
        <dbReference type="EMBL" id="KAJ8050160.1"/>
    </source>
</evidence>
<dbReference type="PANTHER" id="PTHR11256">
    <property type="entry name" value="BCL-2 RELATED"/>
    <property type="match status" value="1"/>
</dbReference>
<keyword evidence="4" id="KW-0053">Apoptosis</keyword>